<dbReference type="InterPro" id="IPR032466">
    <property type="entry name" value="Metal_Hydrolase"/>
</dbReference>
<dbReference type="Proteomes" id="UP001449225">
    <property type="component" value="Unassembled WGS sequence"/>
</dbReference>
<reference evidence="4 5" key="1">
    <citation type="submission" date="2024-03" db="EMBL/GenBank/DDBJ databases">
        <title>Community enrichment and isolation of bacterial strains for fucoidan degradation.</title>
        <authorList>
            <person name="Sichert A."/>
        </authorList>
    </citation>
    <scope>NUCLEOTIDE SEQUENCE [LARGE SCALE GENOMIC DNA]</scope>
    <source>
        <strain evidence="4 5">AS76</strain>
    </source>
</reference>
<organism evidence="4 5">
    <name type="scientific">Neptuniibacter pectenicola</name>
    <dbReference type="NCBI Taxonomy" id="1806669"/>
    <lineage>
        <taxon>Bacteria</taxon>
        <taxon>Pseudomonadati</taxon>
        <taxon>Pseudomonadota</taxon>
        <taxon>Gammaproteobacteria</taxon>
        <taxon>Oceanospirillales</taxon>
        <taxon>Oceanospirillaceae</taxon>
        <taxon>Neptuniibacter</taxon>
    </lineage>
</organism>
<protein>
    <submittedName>
        <fullName evidence="4">TatD family hydrolase</fullName>
    </submittedName>
</protein>
<dbReference type="Gene3D" id="3.20.20.140">
    <property type="entry name" value="Metal-dependent hydrolases"/>
    <property type="match status" value="1"/>
</dbReference>
<dbReference type="PANTHER" id="PTHR10060">
    <property type="entry name" value="TATD FAMILY DEOXYRIBONUCLEASE"/>
    <property type="match status" value="1"/>
</dbReference>
<evidence type="ECO:0000313" key="4">
    <source>
        <dbReference type="EMBL" id="MEM5535432.1"/>
    </source>
</evidence>
<evidence type="ECO:0000256" key="1">
    <source>
        <dbReference type="ARBA" id="ARBA00022722"/>
    </source>
</evidence>
<dbReference type="PROSITE" id="PS01091">
    <property type="entry name" value="TATD_3"/>
    <property type="match status" value="1"/>
</dbReference>
<dbReference type="SUPFAM" id="SSF51556">
    <property type="entry name" value="Metallo-dependent hydrolases"/>
    <property type="match status" value="1"/>
</dbReference>
<name>A0ABU9TPA8_9GAMM</name>
<gene>
    <name evidence="4" type="ORF">WNY58_03400</name>
</gene>
<keyword evidence="2" id="KW-0479">Metal-binding</keyword>
<keyword evidence="5" id="KW-1185">Reference proteome</keyword>
<dbReference type="PIRSF" id="PIRSF005902">
    <property type="entry name" value="DNase_TatD"/>
    <property type="match status" value="1"/>
</dbReference>
<dbReference type="CDD" id="cd01310">
    <property type="entry name" value="TatD_DNAse"/>
    <property type="match status" value="1"/>
</dbReference>
<proteinExistence type="predicted"/>
<dbReference type="RefSeq" id="WP_342853734.1">
    <property type="nucleotide sequence ID" value="NZ_JBBMRA010000002.1"/>
</dbReference>
<keyword evidence="1" id="KW-0540">Nuclease</keyword>
<evidence type="ECO:0000256" key="3">
    <source>
        <dbReference type="ARBA" id="ARBA00022801"/>
    </source>
</evidence>
<dbReference type="GO" id="GO:0016787">
    <property type="term" value="F:hydrolase activity"/>
    <property type="evidence" value="ECO:0007669"/>
    <property type="project" value="UniProtKB-KW"/>
</dbReference>
<sequence length="266" mass="30132">MNHYSWTDIGVNLTDSSFDNDRNEVIEQAFSQGIDKLIITGTTLKESLAALHLCQRYPNQLYCTVGIHPHYAKDHASADLHELEALVKEAGVVAIGETGLDFNRNLSPPEQQITSFIAQLEIASNHQQPLFLHERDAHTKQLEILKAHRDDFTHAVIHCFTGSKQALYNYLDLDLHIGITGWICDERRGLELQKLVKEIPADRLMLETDAPYLLPRDIKPKPKSRRNTPSYLPHIANVVAGLVDKELAQLNEEVQQTTYDFFNLSA</sequence>
<comment type="caution">
    <text evidence="4">The sequence shown here is derived from an EMBL/GenBank/DDBJ whole genome shotgun (WGS) entry which is preliminary data.</text>
</comment>
<dbReference type="InterPro" id="IPR001130">
    <property type="entry name" value="TatD-like"/>
</dbReference>
<dbReference type="PANTHER" id="PTHR10060:SF15">
    <property type="entry name" value="DEOXYRIBONUCLEASE TATDN1"/>
    <property type="match status" value="1"/>
</dbReference>
<evidence type="ECO:0000256" key="2">
    <source>
        <dbReference type="ARBA" id="ARBA00022723"/>
    </source>
</evidence>
<dbReference type="InterPro" id="IPR018228">
    <property type="entry name" value="DNase_TatD-rel_CS"/>
</dbReference>
<evidence type="ECO:0000313" key="5">
    <source>
        <dbReference type="Proteomes" id="UP001449225"/>
    </source>
</evidence>
<dbReference type="Pfam" id="PF01026">
    <property type="entry name" value="TatD_DNase"/>
    <property type="match status" value="1"/>
</dbReference>
<keyword evidence="3 4" id="KW-0378">Hydrolase</keyword>
<dbReference type="InterPro" id="IPR050891">
    <property type="entry name" value="TatD-type_Hydrolase"/>
</dbReference>
<accession>A0ABU9TPA8</accession>
<dbReference type="EMBL" id="JBBMRA010000002">
    <property type="protein sequence ID" value="MEM5535432.1"/>
    <property type="molecule type" value="Genomic_DNA"/>
</dbReference>